<keyword evidence="4" id="KW-1185">Reference proteome</keyword>
<sequence>MTLPTRIQRRTLLQAAIGLGASLALPALAQGEAARAPLKIIVPLPAGGAADVAARAIAQEYEKQTKQVAIIDNRPGGIFQIAMQGLLSAPADGQTLIHLNSGMVAAQVVQKRYDLTKQVAPLTLAGETAFMVIAAPNSPFKTMKEMIEYGKANPGKLSYGTPGPGSGEHLKIAQMEKALGFTGMAVPYKGGPDMIKAVVANEVSFTIIPSVLAMQFAPKGQVKVLGTIDAARVAQFPDAPTMAELGLPVPPMRFWGGFAAHADTPAPIVQRLSRDLGAAVMAPAVVERLGALGLIMNASKPEEFRKAIVSDVAWMTDAAKGLKFE</sequence>
<dbReference type="CDD" id="cd07012">
    <property type="entry name" value="PBP2_Bug_TTT"/>
    <property type="match status" value="1"/>
</dbReference>
<dbReference type="PIRSF" id="PIRSF017082">
    <property type="entry name" value="YflP"/>
    <property type="match status" value="1"/>
</dbReference>
<evidence type="ECO:0000256" key="1">
    <source>
        <dbReference type="ARBA" id="ARBA00006987"/>
    </source>
</evidence>
<dbReference type="EMBL" id="JBBKZS010000005">
    <property type="protein sequence ID" value="MEJ8855606.1"/>
    <property type="molecule type" value="Genomic_DNA"/>
</dbReference>
<name>A0ABU8X7J5_9BURK</name>
<reference evidence="3 4" key="1">
    <citation type="submission" date="2024-03" db="EMBL/GenBank/DDBJ databases">
        <title>Novel species of the genus Variovorax.</title>
        <authorList>
            <person name="Liu Q."/>
            <person name="Xin Y.-H."/>
        </authorList>
    </citation>
    <scope>NUCLEOTIDE SEQUENCE [LARGE SCALE GENOMIC DNA]</scope>
    <source>
        <strain evidence="3 4">KACC 18901</strain>
    </source>
</reference>
<feature type="signal peptide" evidence="2">
    <location>
        <begin position="1"/>
        <end position="29"/>
    </location>
</feature>
<dbReference type="Pfam" id="PF03401">
    <property type="entry name" value="TctC"/>
    <property type="match status" value="1"/>
</dbReference>
<evidence type="ECO:0000313" key="4">
    <source>
        <dbReference type="Proteomes" id="UP001367030"/>
    </source>
</evidence>
<gene>
    <name evidence="3" type="ORF">WKW79_13555</name>
</gene>
<proteinExistence type="inferred from homology"/>
<dbReference type="InterPro" id="IPR006311">
    <property type="entry name" value="TAT_signal"/>
</dbReference>
<evidence type="ECO:0000313" key="3">
    <source>
        <dbReference type="EMBL" id="MEJ8855606.1"/>
    </source>
</evidence>
<comment type="caution">
    <text evidence="3">The sequence shown here is derived from an EMBL/GenBank/DDBJ whole genome shotgun (WGS) entry which is preliminary data.</text>
</comment>
<dbReference type="InterPro" id="IPR005064">
    <property type="entry name" value="BUG"/>
</dbReference>
<dbReference type="Gene3D" id="3.40.190.150">
    <property type="entry name" value="Bordetella uptake gene, domain 1"/>
    <property type="match status" value="1"/>
</dbReference>
<dbReference type="PROSITE" id="PS51318">
    <property type="entry name" value="TAT"/>
    <property type="match status" value="1"/>
</dbReference>
<accession>A0ABU8X7J5</accession>
<organism evidence="3 4">
    <name type="scientific">Variovorax robiniae</name>
    <dbReference type="NCBI Taxonomy" id="1836199"/>
    <lineage>
        <taxon>Bacteria</taxon>
        <taxon>Pseudomonadati</taxon>
        <taxon>Pseudomonadota</taxon>
        <taxon>Betaproteobacteria</taxon>
        <taxon>Burkholderiales</taxon>
        <taxon>Comamonadaceae</taxon>
        <taxon>Variovorax</taxon>
    </lineage>
</organism>
<dbReference type="PANTHER" id="PTHR42928:SF5">
    <property type="entry name" value="BLR1237 PROTEIN"/>
    <property type="match status" value="1"/>
</dbReference>
<evidence type="ECO:0000256" key="2">
    <source>
        <dbReference type="SAM" id="SignalP"/>
    </source>
</evidence>
<dbReference type="Proteomes" id="UP001367030">
    <property type="component" value="Unassembled WGS sequence"/>
</dbReference>
<dbReference type="Gene3D" id="3.40.190.10">
    <property type="entry name" value="Periplasmic binding protein-like II"/>
    <property type="match status" value="1"/>
</dbReference>
<dbReference type="SUPFAM" id="SSF53850">
    <property type="entry name" value="Periplasmic binding protein-like II"/>
    <property type="match status" value="1"/>
</dbReference>
<dbReference type="InterPro" id="IPR042100">
    <property type="entry name" value="Bug_dom1"/>
</dbReference>
<keyword evidence="2" id="KW-0732">Signal</keyword>
<comment type="similarity">
    <text evidence="1">Belongs to the UPF0065 (bug) family.</text>
</comment>
<protein>
    <submittedName>
        <fullName evidence="3">Tripartite tricarboxylate transporter substrate binding protein</fullName>
    </submittedName>
</protein>
<dbReference type="RefSeq" id="WP_340335692.1">
    <property type="nucleotide sequence ID" value="NZ_JBBKZS010000005.1"/>
</dbReference>
<dbReference type="PANTHER" id="PTHR42928">
    <property type="entry name" value="TRICARBOXYLATE-BINDING PROTEIN"/>
    <property type="match status" value="1"/>
</dbReference>
<feature type="chain" id="PRO_5045963060" evidence="2">
    <location>
        <begin position="30"/>
        <end position="325"/>
    </location>
</feature>